<feature type="domain" description="6-hydroxymethylpterin diphosphokinase MptE-like" evidence="2">
    <location>
        <begin position="171"/>
        <end position="341"/>
    </location>
</feature>
<keyword evidence="4" id="KW-1185">Reference proteome</keyword>
<dbReference type="PANTHER" id="PTHR41786">
    <property type="entry name" value="MOTILITY ACCESSORY FACTOR MAF"/>
    <property type="match status" value="1"/>
</dbReference>
<evidence type="ECO:0000313" key="4">
    <source>
        <dbReference type="Proteomes" id="UP000095658"/>
    </source>
</evidence>
<dbReference type="OrthoDB" id="5291305at2"/>
<dbReference type="PANTHER" id="PTHR41786:SF1">
    <property type="entry name" value="6-HYDROXYMETHYLPTERIN DIPHOSPHOKINASE MPTE-LIKE DOMAIN-CONTAINING PROTEIN"/>
    <property type="match status" value="1"/>
</dbReference>
<reference evidence="3 4" key="1">
    <citation type="submission" date="2016-06" db="EMBL/GenBank/DDBJ databases">
        <title>Domibacillus iocasae genome sequencing.</title>
        <authorList>
            <person name="Verma A."/>
            <person name="Pal Y."/>
            <person name="Ojha A.K."/>
            <person name="Krishnamurthi S."/>
        </authorList>
    </citation>
    <scope>NUCLEOTIDE SEQUENCE [LARGE SCALE GENOMIC DNA]</scope>
    <source>
        <strain evidence="3 4">DSM 29979</strain>
    </source>
</reference>
<sequence length="579" mass="67047">MDIQLIPCKRSDSQTLKYQNYFLHSVYNPEDEAKKFAEKNYQKGNLHILYGIGLGYYALEISELFSEKDHLLIVEPNEEIYQTAEQNGFLEILKEKQNVTICTFSEGDTVRNNLKIFLAKFKNKHKFITSNNYSKLFPNELDQIGEWIKEYLLTEILNLNTVHLFAESWQRNFIHNLYSLFEAYPINNLHKSIKKPIIIASGGPSLLKHLKLLELKRSQFFLIAAGSTINSLIKYNIQPDLIVSIDGGLPNYEHFESLDVTIPLACAFTLHEGIAKEYKGDKIVFHVTQDGVYEQLVHKFMDSEIASFYTGPSVANISLNIATYLTDFPICLIGQDLSYTNNLTHAAGNLHSKTINEEYKSKRKMMEREGYHGGQVLTDAAFMSMKNWFEDFLKISEDSDRIYNCTEGGVKILGMNQMSFAQFLNENAPSTGDENEFADKQFVNEKTLEQWRSFYSHLQETLNNMEKAQYAVKQAKRKLENRTSLTNNILRTLEKQDKKLKNAMEDNFLHLVLNPYLYMLHYEKEDETLEGKENEKEKAMIEKSLKLYNTINKAVDSIFPDVKMIIEKTKKKIDLLEKE</sequence>
<dbReference type="STRING" id="1714016.BA724_15820"/>
<comment type="caution">
    <text evidence="3">The sequence shown here is derived from an EMBL/GenBank/DDBJ whole genome shotgun (WGS) entry which is preliminary data.</text>
</comment>
<dbReference type="Pfam" id="PF01973">
    <property type="entry name" value="MptE-like"/>
    <property type="match status" value="1"/>
</dbReference>
<keyword evidence="1" id="KW-0175">Coiled coil</keyword>
<dbReference type="RefSeq" id="WP_069937213.1">
    <property type="nucleotide sequence ID" value="NZ_MAMP01000006.1"/>
</dbReference>
<feature type="coiled-coil region" evidence="1">
    <location>
        <begin position="458"/>
        <end position="496"/>
    </location>
</feature>
<name>A0A1E7DSR5_9BACI</name>
<gene>
    <name evidence="3" type="ORF">BA724_15820</name>
</gene>
<dbReference type="AlphaFoldDB" id="A0A1E7DSR5"/>
<dbReference type="Proteomes" id="UP000095658">
    <property type="component" value="Unassembled WGS sequence"/>
</dbReference>
<protein>
    <recommendedName>
        <fullName evidence="2">6-hydroxymethylpterin diphosphokinase MptE-like domain-containing protein</fullName>
    </recommendedName>
</protein>
<proteinExistence type="predicted"/>
<accession>A0A1E7DSR5</accession>
<dbReference type="EMBL" id="MAMP01000006">
    <property type="protein sequence ID" value="OES46055.1"/>
    <property type="molecule type" value="Genomic_DNA"/>
</dbReference>
<evidence type="ECO:0000259" key="2">
    <source>
        <dbReference type="Pfam" id="PF01973"/>
    </source>
</evidence>
<dbReference type="InterPro" id="IPR002826">
    <property type="entry name" value="MptE-like"/>
</dbReference>
<evidence type="ECO:0000256" key="1">
    <source>
        <dbReference type="SAM" id="Coils"/>
    </source>
</evidence>
<organism evidence="3 4">
    <name type="scientific">Domibacillus iocasae</name>
    <dbReference type="NCBI Taxonomy" id="1714016"/>
    <lineage>
        <taxon>Bacteria</taxon>
        <taxon>Bacillati</taxon>
        <taxon>Bacillota</taxon>
        <taxon>Bacilli</taxon>
        <taxon>Bacillales</taxon>
        <taxon>Bacillaceae</taxon>
        <taxon>Domibacillus</taxon>
    </lineage>
</organism>
<evidence type="ECO:0000313" key="3">
    <source>
        <dbReference type="EMBL" id="OES46055.1"/>
    </source>
</evidence>